<evidence type="ECO:0000256" key="1">
    <source>
        <dbReference type="SAM" id="Phobius"/>
    </source>
</evidence>
<dbReference type="EMBL" id="CP063458">
    <property type="protein sequence ID" value="QOV88329.1"/>
    <property type="molecule type" value="Genomic_DNA"/>
</dbReference>
<dbReference type="RefSeq" id="WP_206291307.1">
    <property type="nucleotide sequence ID" value="NZ_CP063458.1"/>
</dbReference>
<evidence type="ECO:0000313" key="3">
    <source>
        <dbReference type="Proteomes" id="UP000593765"/>
    </source>
</evidence>
<evidence type="ECO:0000313" key="2">
    <source>
        <dbReference type="EMBL" id="QOV88329.1"/>
    </source>
</evidence>
<name>A0A7M2WSD5_9BACT</name>
<sequence length="266" mass="28408">MSADRPQFYTGISSVEPFANPGLPGGGPAANDVTAAFYLILRTTDLTPDVFICPQGIARYEAFDVQKFSNFPAPHRNSYSYANPYPSAAAVAGKWKFDTSLTPDDPFAADMNYGDNPQGGPTKVSYTSNRLEMRTANSANHWFDGQQVVYADGHVEWQTTPFCGAVIKNRLFRDNIYANVAAVDPVTGRGGTVHGAPQNAGDAVLLPTAFDGPTGAVLTVERLPSMTPPETTNSPSQLLIVGLVVASILGVWAIVRLRKPSQANAA</sequence>
<dbReference type="AlphaFoldDB" id="A0A7M2WSD5"/>
<dbReference type="KEGG" id="hbs:IPV69_19045"/>
<reference evidence="2 3" key="1">
    <citation type="submission" date="2020-10" db="EMBL/GenBank/DDBJ databases">
        <title>Wide distribution of Phycisphaera-like planctomycetes from WD2101 soil group in peatlands and genome analysis of the first cultivated representative.</title>
        <authorList>
            <person name="Dedysh S.N."/>
            <person name="Beletsky A.V."/>
            <person name="Ivanova A."/>
            <person name="Kulichevskaya I.S."/>
            <person name="Suzina N.E."/>
            <person name="Philippov D.A."/>
            <person name="Rakitin A.L."/>
            <person name="Mardanov A.V."/>
            <person name="Ravin N.V."/>
        </authorList>
    </citation>
    <scope>NUCLEOTIDE SEQUENCE [LARGE SCALE GENOMIC DNA]</scope>
    <source>
        <strain evidence="2 3">M1803</strain>
    </source>
</reference>
<proteinExistence type="predicted"/>
<protein>
    <submittedName>
        <fullName evidence="2">Uncharacterized protein</fullName>
    </submittedName>
</protein>
<gene>
    <name evidence="2" type="ORF">IPV69_19045</name>
</gene>
<keyword evidence="3" id="KW-1185">Reference proteome</keyword>
<keyword evidence="1" id="KW-0812">Transmembrane</keyword>
<keyword evidence="1" id="KW-1133">Transmembrane helix</keyword>
<feature type="transmembrane region" description="Helical" evidence="1">
    <location>
        <begin position="238"/>
        <end position="255"/>
    </location>
</feature>
<keyword evidence="1" id="KW-0472">Membrane</keyword>
<dbReference type="Proteomes" id="UP000593765">
    <property type="component" value="Chromosome"/>
</dbReference>
<accession>A0A7M2WSD5</accession>
<organism evidence="2 3">
    <name type="scientific">Humisphaera borealis</name>
    <dbReference type="NCBI Taxonomy" id="2807512"/>
    <lineage>
        <taxon>Bacteria</taxon>
        <taxon>Pseudomonadati</taxon>
        <taxon>Planctomycetota</taxon>
        <taxon>Phycisphaerae</taxon>
        <taxon>Tepidisphaerales</taxon>
        <taxon>Tepidisphaeraceae</taxon>
        <taxon>Humisphaera</taxon>
    </lineage>
</organism>